<dbReference type="InParanoid" id="A0A0R0KNP5"/>
<dbReference type="Proteomes" id="UP000008827">
    <property type="component" value="Chromosome 3"/>
</dbReference>
<reference evidence="2" key="3">
    <citation type="submission" date="2018-07" db="EMBL/GenBank/DDBJ databases">
        <title>WGS assembly of Glycine max.</title>
        <authorList>
            <person name="Schmutz J."/>
            <person name="Cannon S."/>
            <person name="Schlueter J."/>
            <person name="Ma J."/>
            <person name="Mitros T."/>
            <person name="Nelson W."/>
            <person name="Hyten D."/>
            <person name="Song Q."/>
            <person name="Thelen J."/>
            <person name="Cheng J."/>
            <person name="Xu D."/>
            <person name="Hellsten U."/>
            <person name="May G."/>
            <person name="Yu Y."/>
            <person name="Sakurai T."/>
            <person name="Umezawa T."/>
            <person name="Bhattacharyya M."/>
            <person name="Sandhu D."/>
            <person name="Valliyodan B."/>
            <person name="Lindquist E."/>
            <person name="Peto M."/>
            <person name="Grant D."/>
            <person name="Shu S."/>
            <person name="Goodstein D."/>
            <person name="Barry K."/>
            <person name="Futrell-Griggs M."/>
            <person name="Abernathy B."/>
            <person name="Du J."/>
            <person name="Tian Z."/>
            <person name="Zhu L."/>
            <person name="Gill N."/>
            <person name="Joshi T."/>
            <person name="Libault M."/>
            <person name="Sethuraman A."/>
            <person name="Zhang X."/>
            <person name="Shinozaki K."/>
            <person name="Nguyen H."/>
            <person name="Wing R."/>
            <person name="Cregan P."/>
            <person name="Specht J."/>
            <person name="Grimwood J."/>
            <person name="Rokhsar D."/>
            <person name="Stacey G."/>
            <person name="Shoemaker R."/>
            <person name="Jackson S."/>
        </authorList>
    </citation>
    <scope>NUCLEOTIDE SEQUENCE</scope>
    <source>
        <tissue evidence="2">Callus</tissue>
    </source>
</reference>
<dbReference type="InterPro" id="IPR036047">
    <property type="entry name" value="F-box-like_dom_sf"/>
</dbReference>
<sequence>MELLPYDCFAHILSFTSTQDVCRSSLVSSIVQSMADSDAVWEKFLPLNHQEIVSRLVPPSLLCSSKKELFVKLCKPRPIDDGNKMLSIEKTTGKICYLLSARQLSITWGNSSMYWSWKPIKGPRSRQRQKNLFIAFSNHRTVVVEKGAESNAEGVGIR</sequence>
<dbReference type="InterPro" id="IPR001810">
    <property type="entry name" value="F-box_dom"/>
</dbReference>
<reference evidence="3" key="2">
    <citation type="submission" date="2018-02" db="UniProtKB">
        <authorList>
            <consortium name="EnsemblPlants"/>
        </authorList>
    </citation>
    <scope>IDENTIFICATION</scope>
    <source>
        <strain evidence="3">Williams 82</strain>
    </source>
</reference>
<dbReference type="EnsemblPlants" id="KRH68481">
    <property type="protein sequence ID" value="KRH68481"/>
    <property type="gene ID" value="GLYMA_03G233900"/>
</dbReference>
<dbReference type="Pfam" id="PF00646">
    <property type="entry name" value="F-box"/>
    <property type="match status" value="1"/>
</dbReference>
<protein>
    <recommendedName>
        <fullName evidence="1">F-box domain-containing protein</fullName>
    </recommendedName>
</protein>
<reference evidence="2 3" key="1">
    <citation type="journal article" date="2010" name="Nature">
        <title>Genome sequence of the palaeopolyploid soybean.</title>
        <authorList>
            <person name="Schmutz J."/>
            <person name="Cannon S.B."/>
            <person name="Schlueter J."/>
            <person name="Ma J."/>
            <person name="Mitros T."/>
            <person name="Nelson W."/>
            <person name="Hyten D.L."/>
            <person name="Song Q."/>
            <person name="Thelen J.J."/>
            <person name="Cheng J."/>
            <person name="Xu D."/>
            <person name="Hellsten U."/>
            <person name="May G.D."/>
            <person name="Yu Y."/>
            <person name="Sakurai T."/>
            <person name="Umezawa T."/>
            <person name="Bhattacharyya M.K."/>
            <person name="Sandhu D."/>
            <person name="Valliyodan B."/>
            <person name="Lindquist E."/>
            <person name="Peto M."/>
            <person name="Grant D."/>
            <person name="Shu S."/>
            <person name="Goodstein D."/>
            <person name="Barry K."/>
            <person name="Futrell-Griggs M."/>
            <person name="Abernathy B."/>
            <person name="Du J."/>
            <person name="Tian Z."/>
            <person name="Zhu L."/>
            <person name="Gill N."/>
            <person name="Joshi T."/>
            <person name="Libault M."/>
            <person name="Sethuraman A."/>
            <person name="Zhang X.-C."/>
            <person name="Shinozaki K."/>
            <person name="Nguyen H.T."/>
            <person name="Wing R.A."/>
            <person name="Cregan P."/>
            <person name="Specht J."/>
            <person name="Grimwood J."/>
            <person name="Rokhsar D."/>
            <person name="Stacey G."/>
            <person name="Shoemaker R.C."/>
            <person name="Jackson S.A."/>
        </authorList>
    </citation>
    <scope>NUCLEOTIDE SEQUENCE [LARGE SCALE GENOMIC DNA]</scope>
    <source>
        <strain evidence="3">cv. Williams 82</strain>
        <tissue evidence="2">Callus</tissue>
    </source>
</reference>
<dbReference type="PANTHER" id="PTHR32278:SF131">
    <property type="entry name" value="F-BOX PROTEIN PP2-A13"/>
    <property type="match status" value="1"/>
</dbReference>
<name>A0A0R0KNP5_SOYBN</name>
<dbReference type="Pfam" id="PF14299">
    <property type="entry name" value="PP2"/>
    <property type="match status" value="1"/>
</dbReference>
<organism evidence="2">
    <name type="scientific">Glycine max</name>
    <name type="common">Soybean</name>
    <name type="synonym">Glycine hispida</name>
    <dbReference type="NCBI Taxonomy" id="3847"/>
    <lineage>
        <taxon>Eukaryota</taxon>
        <taxon>Viridiplantae</taxon>
        <taxon>Streptophyta</taxon>
        <taxon>Embryophyta</taxon>
        <taxon>Tracheophyta</taxon>
        <taxon>Spermatophyta</taxon>
        <taxon>Magnoliopsida</taxon>
        <taxon>eudicotyledons</taxon>
        <taxon>Gunneridae</taxon>
        <taxon>Pentapetalae</taxon>
        <taxon>rosids</taxon>
        <taxon>fabids</taxon>
        <taxon>Fabales</taxon>
        <taxon>Fabaceae</taxon>
        <taxon>Papilionoideae</taxon>
        <taxon>50 kb inversion clade</taxon>
        <taxon>NPAAA clade</taxon>
        <taxon>indigoferoid/millettioid clade</taxon>
        <taxon>Phaseoleae</taxon>
        <taxon>Glycine</taxon>
        <taxon>Glycine subgen. Soja</taxon>
    </lineage>
</organism>
<dbReference type="AlphaFoldDB" id="A0A0R0KNP5"/>
<gene>
    <name evidence="2" type="ORF">GLYMA_03G233900</name>
</gene>
<dbReference type="CDD" id="cd22162">
    <property type="entry name" value="F-box_AtSKIP3-like"/>
    <property type="match status" value="1"/>
</dbReference>
<dbReference type="OrthoDB" id="1918565at2759"/>
<dbReference type="PROSITE" id="PS50181">
    <property type="entry name" value="FBOX"/>
    <property type="match status" value="1"/>
</dbReference>
<dbReference type="FunCoup" id="A0A0R0KNP5">
    <property type="interactions" value="69"/>
</dbReference>
<accession>A0A0R0KNP5</accession>
<dbReference type="Gene3D" id="1.20.1280.50">
    <property type="match status" value="1"/>
</dbReference>
<evidence type="ECO:0000313" key="3">
    <source>
        <dbReference type="EnsemblPlants" id="KRH68481"/>
    </source>
</evidence>
<dbReference type="OMA" id="PMHISSK"/>
<dbReference type="STRING" id="3847.A0A0R0KNP5"/>
<dbReference type="ExpressionAtlas" id="A0A0R0KNP5">
    <property type="expression patterns" value="baseline"/>
</dbReference>
<dbReference type="InterPro" id="IPR025886">
    <property type="entry name" value="PP2-like"/>
</dbReference>
<dbReference type="Gramene" id="KRH68481">
    <property type="protein sequence ID" value="KRH68481"/>
    <property type="gene ID" value="GLYMA_03G233900"/>
</dbReference>
<dbReference type="EMBL" id="CM000836">
    <property type="protein sequence ID" value="KRH68481.1"/>
    <property type="molecule type" value="Genomic_DNA"/>
</dbReference>
<keyword evidence="4" id="KW-1185">Reference proteome</keyword>
<evidence type="ECO:0000259" key="1">
    <source>
        <dbReference type="PROSITE" id="PS50181"/>
    </source>
</evidence>
<feature type="domain" description="F-box" evidence="1">
    <location>
        <begin position="1"/>
        <end position="44"/>
    </location>
</feature>
<dbReference type="PANTHER" id="PTHR32278">
    <property type="entry name" value="F-BOX DOMAIN-CONTAINING PROTEIN"/>
    <property type="match status" value="1"/>
</dbReference>
<dbReference type="SUPFAM" id="SSF81383">
    <property type="entry name" value="F-box domain"/>
    <property type="match status" value="1"/>
</dbReference>
<proteinExistence type="predicted"/>
<evidence type="ECO:0000313" key="4">
    <source>
        <dbReference type="Proteomes" id="UP000008827"/>
    </source>
</evidence>
<evidence type="ECO:0000313" key="2">
    <source>
        <dbReference type="EMBL" id="KRH68481.1"/>
    </source>
</evidence>